<organism evidence="2">
    <name type="scientific">Oryza brachyantha</name>
    <name type="common">malo sina</name>
    <dbReference type="NCBI Taxonomy" id="4533"/>
    <lineage>
        <taxon>Eukaryota</taxon>
        <taxon>Viridiplantae</taxon>
        <taxon>Streptophyta</taxon>
        <taxon>Embryophyta</taxon>
        <taxon>Tracheophyta</taxon>
        <taxon>Spermatophyta</taxon>
        <taxon>Magnoliopsida</taxon>
        <taxon>Liliopsida</taxon>
        <taxon>Poales</taxon>
        <taxon>Poaceae</taxon>
        <taxon>BOP clade</taxon>
        <taxon>Oryzoideae</taxon>
        <taxon>Oryzeae</taxon>
        <taxon>Oryzinae</taxon>
        <taxon>Oryza</taxon>
    </lineage>
</organism>
<evidence type="ECO:0000313" key="2">
    <source>
        <dbReference type="EnsemblPlants" id="OB08G22540.1"/>
    </source>
</evidence>
<dbReference type="HOGENOM" id="CLU_1130565_0_0_1"/>
<dbReference type="GO" id="GO:0008270">
    <property type="term" value="F:zinc ion binding"/>
    <property type="evidence" value="ECO:0007669"/>
    <property type="project" value="InterPro"/>
</dbReference>
<dbReference type="Gene3D" id="3.10.200.10">
    <property type="entry name" value="Alpha carbonic anhydrase"/>
    <property type="match status" value="1"/>
</dbReference>
<dbReference type="SMART" id="SM01057">
    <property type="entry name" value="Carb_anhydrase"/>
    <property type="match status" value="1"/>
</dbReference>
<dbReference type="AlphaFoldDB" id="J3MT24"/>
<sequence length="246" mass="26973">MSNVDVDSVRVDGTTACIVTIWPKSCEKIHVEAALDNVGPASMMASWIDESRLGRCCGIDNDDENDECSLWSTILAAPLPVVGGIPSTRVTSVVAAVVAATSTVASLPLRAFPNIRMRTISRNFKDFDVVIDIREIISLCAYMLRQYIIRVTNQEGKEEVVTGGVDPNVAKGRDTVYYRYMGSFTTPPCTEGAIWTVVRKVHTVSLSQLALLKEPVLAGYENNARPLQDVNNREIDLFVPLPLINT</sequence>
<dbReference type="Proteomes" id="UP000006038">
    <property type="component" value="Chromosome 8"/>
</dbReference>
<dbReference type="GO" id="GO:0006730">
    <property type="term" value="P:one-carbon metabolic process"/>
    <property type="evidence" value="ECO:0007669"/>
    <property type="project" value="TreeGrafter"/>
</dbReference>
<feature type="domain" description="Alpha-carbonic anhydrase" evidence="1">
    <location>
        <begin position="1"/>
        <end position="239"/>
    </location>
</feature>
<dbReference type="InterPro" id="IPR023561">
    <property type="entry name" value="Carbonic_anhydrase_a-class"/>
</dbReference>
<dbReference type="EnsemblPlants" id="OB08G22540.1">
    <property type="protein sequence ID" value="OB08G22540.1"/>
    <property type="gene ID" value="OB08G22540"/>
</dbReference>
<evidence type="ECO:0000313" key="3">
    <source>
        <dbReference type="Proteomes" id="UP000006038"/>
    </source>
</evidence>
<keyword evidence="3" id="KW-1185">Reference proteome</keyword>
<name>J3MT24_ORYBR</name>
<dbReference type="PANTHER" id="PTHR18952">
    <property type="entry name" value="CARBONIC ANHYDRASE"/>
    <property type="match status" value="1"/>
</dbReference>
<dbReference type="InterPro" id="IPR001148">
    <property type="entry name" value="CA_dom"/>
</dbReference>
<dbReference type="GO" id="GO:0004089">
    <property type="term" value="F:carbonate dehydratase activity"/>
    <property type="evidence" value="ECO:0007669"/>
    <property type="project" value="InterPro"/>
</dbReference>
<dbReference type="STRING" id="4533.J3MT24"/>
<proteinExistence type="predicted"/>
<dbReference type="eggNOG" id="KOG0382">
    <property type="taxonomic scope" value="Eukaryota"/>
</dbReference>
<accession>J3MT24</accession>
<dbReference type="Pfam" id="PF00194">
    <property type="entry name" value="Carb_anhydrase"/>
    <property type="match status" value="1"/>
</dbReference>
<evidence type="ECO:0000259" key="1">
    <source>
        <dbReference type="PROSITE" id="PS51144"/>
    </source>
</evidence>
<reference evidence="2" key="1">
    <citation type="journal article" date="2013" name="Nat. Commun.">
        <title>Whole-genome sequencing of Oryza brachyantha reveals mechanisms underlying Oryza genome evolution.</title>
        <authorList>
            <person name="Chen J."/>
            <person name="Huang Q."/>
            <person name="Gao D."/>
            <person name="Wang J."/>
            <person name="Lang Y."/>
            <person name="Liu T."/>
            <person name="Li B."/>
            <person name="Bai Z."/>
            <person name="Luis Goicoechea J."/>
            <person name="Liang C."/>
            <person name="Chen C."/>
            <person name="Zhang W."/>
            <person name="Sun S."/>
            <person name="Liao Y."/>
            <person name="Zhang X."/>
            <person name="Yang L."/>
            <person name="Song C."/>
            <person name="Wang M."/>
            <person name="Shi J."/>
            <person name="Liu G."/>
            <person name="Liu J."/>
            <person name="Zhou H."/>
            <person name="Zhou W."/>
            <person name="Yu Q."/>
            <person name="An N."/>
            <person name="Chen Y."/>
            <person name="Cai Q."/>
            <person name="Wang B."/>
            <person name="Liu B."/>
            <person name="Min J."/>
            <person name="Huang Y."/>
            <person name="Wu H."/>
            <person name="Li Z."/>
            <person name="Zhang Y."/>
            <person name="Yin Y."/>
            <person name="Song W."/>
            <person name="Jiang J."/>
            <person name="Jackson S.A."/>
            <person name="Wing R.A."/>
            <person name="Wang J."/>
            <person name="Chen M."/>
        </authorList>
    </citation>
    <scope>NUCLEOTIDE SEQUENCE [LARGE SCALE GENOMIC DNA]</scope>
    <source>
        <strain evidence="2">cv. IRGC 101232</strain>
    </source>
</reference>
<protein>
    <recommendedName>
        <fullName evidence="1">Alpha-carbonic anhydrase domain-containing protein</fullName>
    </recommendedName>
</protein>
<dbReference type="PANTHER" id="PTHR18952:SF253">
    <property type="entry name" value="OS08G0470200 PROTEIN"/>
    <property type="match status" value="1"/>
</dbReference>
<reference evidence="2" key="2">
    <citation type="submission" date="2013-04" db="UniProtKB">
        <authorList>
            <consortium name="EnsemblPlants"/>
        </authorList>
    </citation>
    <scope>IDENTIFICATION</scope>
</reference>
<dbReference type="SUPFAM" id="SSF51069">
    <property type="entry name" value="Carbonic anhydrase"/>
    <property type="match status" value="1"/>
</dbReference>
<dbReference type="PROSITE" id="PS51144">
    <property type="entry name" value="ALPHA_CA_2"/>
    <property type="match status" value="1"/>
</dbReference>
<dbReference type="InterPro" id="IPR036398">
    <property type="entry name" value="CA_dom_sf"/>
</dbReference>
<dbReference type="Gramene" id="OB08G22540.1">
    <property type="protein sequence ID" value="OB08G22540.1"/>
    <property type="gene ID" value="OB08G22540"/>
</dbReference>